<feature type="domain" description="Response regulatory" evidence="11">
    <location>
        <begin position="539"/>
        <end position="655"/>
    </location>
</feature>
<keyword evidence="7" id="KW-0067">ATP-binding</keyword>
<reference evidence="14" key="1">
    <citation type="submission" date="2022-05" db="EMBL/GenBank/DDBJ databases">
        <title>An RpoN-dependent PEP-CTERM gene is involved in floc formation of an Aquincola tertiaricarbonis strain.</title>
        <authorList>
            <person name="Qiu D."/>
            <person name="Xia M."/>
        </authorList>
    </citation>
    <scope>NUCLEOTIDE SEQUENCE</scope>
    <source>
        <strain evidence="14">RN12</strain>
    </source>
</reference>
<sequence>MQSLLDALPEPLLLLDLQGRLLHVNRKAAQWLGVRAEQLVGEDFGTLCIDPADVVQAVLRQGARSTEFSPARLTLTAAQHRPCRCELARVAGEAGQPASVLVRLQPQAAAASNFRVLNERIDALSREVVRRQAAESALRAQSDWLKVVLRSIGDGVIATDTQARVVLMNPVAERLSGWTEAEARGLPMRIVFPIVHAQTRQPAADPIERALLEGRAVGLEAQTLLLARDGRELPIDDAAGPIHDDQGGLLGAVLVFRDVSQQVQAEQARRRLEQQLRNAQKMEAVGALAGGIAHDFNNVLGAILSNTAMAREELALEHPVHQRLSLIDRAGQRARDLVRHIMAFSRRQPQQLRVQPLQPLVEECVALLRSTFPSSAQLHLRLCDEPLHVLADGTQVEQVLMNLSTNAWQALCGSTGRIEVTLDRYEGDAPEGLAAGFGTWQPGRYARVTVRDNGCGMDADTTQRIFEPFFTTKSKGDGTGLGLAVAHGIVAEHRGALAVQSAPGRGTRFELLLPLVDGIDLEPMPVERAAATVQGRGRHVLYIDDDEVLVATVDAMLHRAGLRVTAFANPREALRALRSMLVDVDIVVSDYNMPELNGLDVAHEVARIRPGMPVIVSSGYLSDDLHRGAQEAGVVQLLNKEETHERLAALIHQVLVAR</sequence>
<keyword evidence="5" id="KW-0547">Nucleotide-binding</keyword>
<feature type="domain" description="PAS" evidence="12">
    <location>
        <begin position="141"/>
        <end position="214"/>
    </location>
</feature>
<keyword evidence="6" id="KW-0418">Kinase</keyword>
<dbReference type="InterPro" id="IPR001610">
    <property type="entry name" value="PAC"/>
</dbReference>
<dbReference type="SUPFAM" id="SSF52172">
    <property type="entry name" value="CheY-like"/>
    <property type="match status" value="1"/>
</dbReference>
<evidence type="ECO:0000313" key="14">
    <source>
        <dbReference type="EMBL" id="URI08620.1"/>
    </source>
</evidence>
<dbReference type="SUPFAM" id="SSF55785">
    <property type="entry name" value="PYP-like sensor domain (PAS domain)"/>
    <property type="match status" value="2"/>
</dbReference>
<dbReference type="InterPro" id="IPR036097">
    <property type="entry name" value="HisK_dim/P_sf"/>
</dbReference>
<dbReference type="InterPro" id="IPR005467">
    <property type="entry name" value="His_kinase_dom"/>
</dbReference>
<name>A0ABY4S7H5_AQUTE</name>
<keyword evidence="8" id="KW-0902">Two-component regulatory system</keyword>
<evidence type="ECO:0000256" key="9">
    <source>
        <dbReference type="PROSITE-ProRule" id="PRU00169"/>
    </source>
</evidence>
<dbReference type="Gene3D" id="3.30.565.10">
    <property type="entry name" value="Histidine kinase-like ATPase, C-terminal domain"/>
    <property type="match status" value="1"/>
</dbReference>
<keyword evidence="3 9" id="KW-0597">Phosphoprotein</keyword>
<dbReference type="InterPro" id="IPR035965">
    <property type="entry name" value="PAS-like_dom_sf"/>
</dbReference>
<dbReference type="InterPro" id="IPR004358">
    <property type="entry name" value="Sig_transdc_His_kin-like_C"/>
</dbReference>
<evidence type="ECO:0000313" key="15">
    <source>
        <dbReference type="Proteomes" id="UP001056201"/>
    </source>
</evidence>
<evidence type="ECO:0000256" key="2">
    <source>
        <dbReference type="ARBA" id="ARBA00012438"/>
    </source>
</evidence>
<dbReference type="CDD" id="cd00082">
    <property type="entry name" value="HisKA"/>
    <property type="match status" value="1"/>
</dbReference>
<dbReference type="SUPFAM" id="SSF55874">
    <property type="entry name" value="ATPase domain of HSP90 chaperone/DNA topoisomerase II/histidine kinase"/>
    <property type="match status" value="1"/>
</dbReference>
<dbReference type="PANTHER" id="PTHR43065:SF42">
    <property type="entry name" value="TWO-COMPONENT SENSOR PPRA"/>
    <property type="match status" value="1"/>
</dbReference>
<dbReference type="PROSITE" id="PS50109">
    <property type="entry name" value="HIS_KIN"/>
    <property type="match status" value="1"/>
</dbReference>
<dbReference type="CDD" id="cd00130">
    <property type="entry name" value="PAS"/>
    <property type="match status" value="1"/>
</dbReference>
<protein>
    <recommendedName>
        <fullName evidence="2">histidine kinase</fullName>
        <ecNumber evidence="2">2.7.13.3</ecNumber>
    </recommendedName>
</protein>
<dbReference type="Gene3D" id="3.40.50.2300">
    <property type="match status" value="1"/>
</dbReference>
<evidence type="ECO:0000259" key="12">
    <source>
        <dbReference type="PROSITE" id="PS50112"/>
    </source>
</evidence>
<dbReference type="SUPFAM" id="SSF47384">
    <property type="entry name" value="Homodimeric domain of signal transducing histidine kinase"/>
    <property type="match status" value="1"/>
</dbReference>
<dbReference type="RefSeq" id="WP_250196842.1">
    <property type="nucleotide sequence ID" value="NZ_CP097636.1"/>
</dbReference>
<evidence type="ECO:0000259" key="11">
    <source>
        <dbReference type="PROSITE" id="PS50110"/>
    </source>
</evidence>
<dbReference type="InterPro" id="IPR013767">
    <property type="entry name" value="PAS_fold"/>
</dbReference>
<evidence type="ECO:0000256" key="7">
    <source>
        <dbReference type="ARBA" id="ARBA00022840"/>
    </source>
</evidence>
<dbReference type="SMART" id="SM00091">
    <property type="entry name" value="PAS"/>
    <property type="match status" value="2"/>
</dbReference>
<dbReference type="Gene3D" id="1.10.287.130">
    <property type="match status" value="1"/>
</dbReference>
<dbReference type="InterPro" id="IPR003594">
    <property type="entry name" value="HATPase_dom"/>
</dbReference>
<dbReference type="SMART" id="SM00388">
    <property type="entry name" value="HisKA"/>
    <property type="match status" value="1"/>
</dbReference>
<dbReference type="SMART" id="SM00086">
    <property type="entry name" value="PAC"/>
    <property type="match status" value="1"/>
</dbReference>
<feature type="modified residue" description="4-aspartylphosphate" evidence="9">
    <location>
        <position position="590"/>
    </location>
</feature>
<dbReference type="InterPro" id="IPR036890">
    <property type="entry name" value="HATPase_C_sf"/>
</dbReference>
<dbReference type="Pfam" id="PF00072">
    <property type="entry name" value="Response_reg"/>
    <property type="match status" value="1"/>
</dbReference>
<dbReference type="CDD" id="cd00156">
    <property type="entry name" value="REC"/>
    <property type="match status" value="1"/>
</dbReference>
<dbReference type="EC" id="2.7.13.3" evidence="2"/>
<dbReference type="Pfam" id="PF00989">
    <property type="entry name" value="PAS"/>
    <property type="match status" value="1"/>
</dbReference>
<dbReference type="Proteomes" id="UP001056201">
    <property type="component" value="Chromosome 2"/>
</dbReference>
<dbReference type="InterPro" id="IPR001789">
    <property type="entry name" value="Sig_transdc_resp-reg_receiver"/>
</dbReference>
<dbReference type="InterPro" id="IPR000014">
    <property type="entry name" value="PAS"/>
</dbReference>
<feature type="domain" description="Histidine kinase" evidence="10">
    <location>
        <begin position="291"/>
        <end position="517"/>
    </location>
</feature>
<evidence type="ECO:0000256" key="3">
    <source>
        <dbReference type="ARBA" id="ARBA00022553"/>
    </source>
</evidence>
<evidence type="ECO:0000256" key="1">
    <source>
        <dbReference type="ARBA" id="ARBA00000085"/>
    </source>
</evidence>
<comment type="catalytic activity">
    <reaction evidence="1">
        <text>ATP + protein L-histidine = ADP + protein N-phospho-L-histidine.</text>
        <dbReference type="EC" id="2.7.13.3"/>
    </reaction>
</comment>
<dbReference type="InterPro" id="IPR003661">
    <property type="entry name" value="HisK_dim/P_dom"/>
</dbReference>
<dbReference type="PRINTS" id="PR00344">
    <property type="entry name" value="BCTRLSENSOR"/>
</dbReference>
<dbReference type="InterPro" id="IPR000700">
    <property type="entry name" value="PAS-assoc_C"/>
</dbReference>
<proteinExistence type="predicted"/>
<gene>
    <name evidence="14" type="ORF">MW290_23860</name>
</gene>
<dbReference type="SMART" id="SM00448">
    <property type="entry name" value="REC"/>
    <property type="match status" value="1"/>
</dbReference>
<evidence type="ECO:0000259" key="10">
    <source>
        <dbReference type="PROSITE" id="PS50109"/>
    </source>
</evidence>
<keyword evidence="4" id="KW-0808">Transferase</keyword>
<feature type="domain" description="PAS" evidence="12">
    <location>
        <begin position="1"/>
        <end position="53"/>
    </location>
</feature>
<dbReference type="PROSITE" id="PS50113">
    <property type="entry name" value="PAC"/>
    <property type="match status" value="1"/>
</dbReference>
<dbReference type="InterPro" id="IPR011006">
    <property type="entry name" value="CheY-like_superfamily"/>
</dbReference>
<dbReference type="NCBIfam" id="TIGR00229">
    <property type="entry name" value="sensory_box"/>
    <property type="match status" value="1"/>
</dbReference>
<organism evidence="14 15">
    <name type="scientific">Aquincola tertiaricarbonis</name>
    <dbReference type="NCBI Taxonomy" id="391953"/>
    <lineage>
        <taxon>Bacteria</taxon>
        <taxon>Pseudomonadati</taxon>
        <taxon>Pseudomonadota</taxon>
        <taxon>Betaproteobacteria</taxon>
        <taxon>Burkholderiales</taxon>
        <taxon>Sphaerotilaceae</taxon>
        <taxon>Aquincola</taxon>
    </lineage>
</organism>
<evidence type="ECO:0000256" key="5">
    <source>
        <dbReference type="ARBA" id="ARBA00022741"/>
    </source>
</evidence>
<dbReference type="Pfam" id="PF00512">
    <property type="entry name" value="HisKA"/>
    <property type="match status" value="1"/>
</dbReference>
<evidence type="ECO:0000259" key="13">
    <source>
        <dbReference type="PROSITE" id="PS50113"/>
    </source>
</evidence>
<dbReference type="SMART" id="SM00387">
    <property type="entry name" value="HATPase_c"/>
    <property type="match status" value="1"/>
</dbReference>
<dbReference type="PANTHER" id="PTHR43065">
    <property type="entry name" value="SENSOR HISTIDINE KINASE"/>
    <property type="match status" value="1"/>
</dbReference>
<evidence type="ECO:0000256" key="8">
    <source>
        <dbReference type="ARBA" id="ARBA00023012"/>
    </source>
</evidence>
<evidence type="ECO:0000256" key="4">
    <source>
        <dbReference type="ARBA" id="ARBA00022679"/>
    </source>
</evidence>
<dbReference type="EMBL" id="CP097636">
    <property type="protein sequence ID" value="URI08620.1"/>
    <property type="molecule type" value="Genomic_DNA"/>
</dbReference>
<keyword evidence="15" id="KW-1185">Reference proteome</keyword>
<accession>A0ABY4S7H5</accession>
<dbReference type="Gene3D" id="3.30.450.20">
    <property type="entry name" value="PAS domain"/>
    <property type="match status" value="2"/>
</dbReference>
<evidence type="ECO:0000256" key="6">
    <source>
        <dbReference type="ARBA" id="ARBA00022777"/>
    </source>
</evidence>
<dbReference type="Pfam" id="PF02518">
    <property type="entry name" value="HATPase_c"/>
    <property type="match status" value="1"/>
</dbReference>
<dbReference type="PROSITE" id="PS50112">
    <property type="entry name" value="PAS"/>
    <property type="match status" value="2"/>
</dbReference>
<feature type="domain" description="PAC" evidence="13">
    <location>
        <begin position="219"/>
        <end position="271"/>
    </location>
</feature>
<dbReference type="Pfam" id="PF08448">
    <property type="entry name" value="PAS_4"/>
    <property type="match status" value="1"/>
</dbReference>
<dbReference type="InterPro" id="IPR013656">
    <property type="entry name" value="PAS_4"/>
</dbReference>
<dbReference type="PROSITE" id="PS50110">
    <property type="entry name" value="RESPONSE_REGULATORY"/>
    <property type="match status" value="1"/>
</dbReference>